<evidence type="ECO:0000256" key="3">
    <source>
        <dbReference type="ARBA" id="ARBA00022982"/>
    </source>
</evidence>
<dbReference type="KEGG" id="mff:MFFC18_49710"/>
<evidence type="ECO:0000313" key="12">
    <source>
        <dbReference type="Proteomes" id="UP000322214"/>
    </source>
</evidence>
<dbReference type="InterPro" id="IPR017937">
    <property type="entry name" value="Thioredoxin_CS"/>
</dbReference>
<dbReference type="PROSITE" id="PS00194">
    <property type="entry name" value="THIOREDOXIN_1"/>
    <property type="match status" value="1"/>
</dbReference>
<evidence type="ECO:0000256" key="5">
    <source>
        <dbReference type="ARBA" id="ARBA00023284"/>
    </source>
</evidence>
<protein>
    <recommendedName>
        <fullName evidence="6 7">Thioredoxin</fullName>
    </recommendedName>
</protein>
<dbReference type="EMBL" id="CP042912">
    <property type="protein sequence ID" value="QEG25048.1"/>
    <property type="molecule type" value="Genomic_DNA"/>
</dbReference>
<dbReference type="OrthoDB" id="9790390at2"/>
<dbReference type="GO" id="GO:0015035">
    <property type="term" value="F:protein-disulfide reductase activity"/>
    <property type="evidence" value="ECO:0007669"/>
    <property type="project" value="UniProtKB-UniRule"/>
</dbReference>
<evidence type="ECO:0000313" key="11">
    <source>
        <dbReference type="EMBL" id="QEG25048.1"/>
    </source>
</evidence>
<dbReference type="FunFam" id="3.40.30.10:FF:000001">
    <property type="entry name" value="Thioredoxin"/>
    <property type="match status" value="1"/>
</dbReference>
<dbReference type="PIRSF" id="PIRSF000077">
    <property type="entry name" value="Thioredoxin"/>
    <property type="match status" value="1"/>
</dbReference>
<proteinExistence type="inferred from homology"/>
<accession>A0A5B9PF68</accession>
<evidence type="ECO:0000256" key="7">
    <source>
        <dbReference type="PIRNR" id="PIRNR000077"/>
    </source>
</evidence>
<evidence type="ECO:0000256" key="2">
    <source>
        <dbReference type="ARBA" id="ARBA00022448"/>
    </source>
</evidence>
<keyword evidence="3" id="KW-0249">Electron transport</keyword>
<dbReference type="Gene3D" id="3.40.30.10">
    <property type="entry name" value="Glutaredoxin"/>
    <property type="match status" value="1"/>
</dbReference>
<dbReference type="InterPro" id="IPR013766">
    <property type="entry name" value="Thioredoxin_domain"/>
</dbReference>
<dbReference type="Pfam" id="PF00085">
    <property type="entry name" value="Thioredoxin"/>
    <property type="match status" value="1"/>
</dbReference>
<dbReference type="STRING" id="980251.GCA_001642875_04894"/>
<dbReference type="PRINTS" id="PR00421">
    <property type="entry name" value="THIOREDOXIN"/>
</dbReference>
<dbReference type="NCBIfam" id="TIGR01068">
    <property type="entry name" value="thioredoxin"/>
    <property type="match status" value="1"/>
</dbReference>
<feature type="site" description="Deprotonates C-terminal active site Cys" evidence="8">
    <location>
        <position position="26"/>
    </location>
</feature>
<keyword evidence="5 9" id="KW-0676">Redox-active center</keyword>
<evidence type="ECO:0000256" key="1">
    <source>
        <dbReference type="ARBA" id="ARBA00008987"/>
    </source>
</evidence>
<sequence length="114" mass="12556">MSKVKQVDGKQFEAEVLQSDIPVLIDFYASWCPPCRALGPILDRLAGEFEGKIKFVKVDSDEEPELSTRFKVTGLPTVVFMDNGVNVGQFAGLPQEDALRTELAKWVDSGKVAP</sequence>
<name>A0A5B9PF68_9BACT</name>
<evidence type="ECO:0000256" key="8">
    <source>
        <dbReference type="PIRSR" id="PIRSR000077-1"/>
    </source>
</evidence>
<reference evidence="11 12" key="1">
    <citation type="submission" date="2019-08" db="EMBL/GenBank/DDBJ databases">
        <title>Deep-cultivation of Planctomycetes and their phenomic and genomic characterization uncovers novel biology.</title>
        <authorList>
            <person name="Wiegand S."/>
            <person name="Jogler M."/>
            <person name="Boedeker C."/>
            <person name="Pinto D."/>
            <person name="Vollmers J."/>
            <person name="Rivas-Marin E."/>
            <person name="Kohn T."/>
            <person name="Peeters S.H."/>
            <person name="Heuer A."/>
            <person name="Rast P."/>
            <person name="Oberbeckmann S."/>
            <person name="Bunk B."/>
            <person name="Jeske O."/>
            <person name="Meyerdierks A."/>
            <person name="Storesund J.E."/>
            <person name="Kallscheuer N."/>
            <person name="Luecker S."/>
            <person name="Lage O.M."/>
            <person name="Pohl T."/>
            <person name="Merkel B.J."/>
            <person name="Hornburger P."/>
            <person name="Mueller R.-W."/>
            <person name="Bruemmer F."/>
            <person name="Labrenz M."/>
            <person name="Spormann A.M."/>
            <person name="Op den Camp H."/>
            <person name="Overmann J."/>
            <person name="Amann R."/>
            <person name="Jetten M.S.M."/>
            <person name="Mascher T."/>
            <person name="Medema M.H."/>
            <person name="Devos D.P."/>
            <person name="Kaster A.-K."/>
            <person name="Ovreas L."/>
            <person name="Rohde M."/>
            <person name="Galperin M.Y."/>
            <person name="Jogler C."/>
        </authorList>
    </citation>
    <scope>NUCLEOTIDE SEQUENCE [LARGE SCALE GENOMIC DNA]</scope>
    <source>
        <strain evidence="11 12">FC18</strain>
    </source>
</reference>
<dbReference type="InterPro" id="IPR036249">
    <property type="entry name" value="Thioredoxin-like_sf"/>
</dbReference>
<dbReference type="GO" id="GO:0005737">
    <property type="term" value="C:cytoplasm"/>
    <property type="evidence" value="ECO:0007669"/>
    <property type="project" value="TreeGrafter"/>
</dbReference>
<dbReference type="CDD" id="cd02947">
    <property type="entry name" value="TRX_family"/>
    <property type="match status" value="1"/>
</dbReference>
<evidence type="ECO:0000259" key="10">
    <source>
        <dbReference type="PROSITE" id="PS51352"/>
    </source>
</evidence>
<comment type="similarity">
    <text evidence="1 7">Belongs to the thioredoxin family.</text>
</comment>
<feature type="site" description="Contributes to redox potential value" evidence="8">
    <location>
        <position position="34"/>
    </location>
</feature>
<keyword evidence="2" id="KW-0813">Transport</keyword>
<dbReference type="SUPFAM" id="SSF52833">
    <property type="entry name" value="Thioredoxin-like"/>
    <property type="match status" value="1"/>
</dbReference>
<dbReference type="RefSeq" id="WP_075082702.1">
    <property type="nucleotide sequence ID" value="NZ_CP042912.1"/>
</dbReference>
<feature type="active site" description="Nucleophile" evidence="8">
    <location>
        <position position="32"/>
    </location>
</feature>
<evidence type="ECO:0000256" key="4">
    <source>
        <dbReference type="ARBA" id="ARBA00023157"/>
    </source>
</evidence>
<gene>
    <name evidence="11" type="primary">trxA_6</name>
    <name evidence="11" type="ORF">MFFC18_49710</name>
</gene>
<dbReference type="Proteomes" id="UP000322214">
    <property type="component" value="Chromosome"/>
</dbReference>
<dbReference type="PROSITE" id="PS51352">
    <property type="entry name" value="THIOREDOXIN_2"/>
    <property type="match status" value="1"/>
</dbReference>
<evidence type="ECO:0000256" key="9">
    <source>
        <dbReference type="PIRSR" id="PIRSR000077-4"/>
    </source>
</evidence>
<keyword evidence="12" id="KW-1185">Reference proteome</keyword>
<feature type="disulfide bond" description="Redox-active" evidence="9">
    <location>
        <begin position="32"/>
        <end position="35"/>
    </location>
</feature>
<keyword evidence="4 9" id="KW-1015">Disulfide bond</keyword>
<dbReference type="PANTHER" id="PTHR45663">
    <property type="entry name" value="GEO12009P1"/>
    <property type="match status" value="1"/>
</dbReference>
<dbReference type="InterPro" id="IPR005746">
    <property type="entry name" value="Thioredoxin"/>
</dbReference>
<dbReference type="AlphaFoldDB" id="A0A5B9PF68"/>
<feature type="domain" description="Thioredoxin" evidence="10">
    <location>
        <begin position="1"/>
        <end position="112"/>
    </location>
</feature>
<organism evidence="11 12">
    <name type="scientific">Mariniblastus fucicola</name>
    <dbReference type="NCBI Taxonomy" id="980251"/>
    <lineage>
        <taxon>Bacteria</taxon>
        <taxon>Pseudomonadati</taxon>
        <taxon>Planctomycetota</taxon>
        <taxon>Planctomycetia</taxon>
        <taxon>Pirellulales</taxon>
        <taxon>Pirellulaceae</taxon>
        <taxon>Mariniblastus</taxon>
    </lineage>
</organism>
<dbReference type="PANTHER" id="PTHR45663:SF11">
    <property type="entry name" value="GEO12009P1"/>
    <property type="match status" value="1"/>
</dbReference>
<feature type="active site" description="Nucleophile" evidence="8">
    <location>
        <position position="35"/>
    </location>
</feature>
<feature type="site" description="Contributes to redox potential value" evidence="8">
    <location>
        <position position="33"/>
    </location>
</feature>
<evidence type="ECO:0000256" key="6">
    <source>
        <dbReference type="NCBIfam" id="TIGR01068"/>
    </source>
</evidence>